<evidence type="ECO:0000313" key="2">
    <source>
        <dbReference type="Proteomes" id="UP001595583"/>
    </source>
</evidence>
<dbReference type="InterPro" id="IPR011990">
    <property type="entry name" value="TPR-like_helical_dom_sf"/>
</dbReference>
<gene>
    <name evidence="1" type="ORF">ACFOHJ_21805</name>
</gene>
<keyword evidence="2" id="KW-1185">Reference proteome</keyword>
<protein>
    <recommendedName>
        <fullName evidence="3">Tetratricopeptide repeat protein</fullName>
    </recommendedName>
</protein>
<dbReference type="EMBL" id="JBHRTK010000029">
    <property type="protein sequence ID" value="MFC3208865.1"/>
    <property type="molecule type" value="Genomic_DNA"/>
</dbReference>
<dbReference type="Proteomes" id="UP001595583">
    <property type="component" value="Unassembled WGS sequence"/>
</dbReference>
<evidence type="ECO:0000313" key="1">
    <source>
        <dbReference type="EMBL" id="MFC3208865.1"/>
    </source>
</evidence>
<comment type="caution">
    <text evidence="1">The sequence shown here is derived from an EMBL/GenBank/DDBJ whole genome shotgun (WGS) entry which is preliminary data.</text>
</comment>
<reference evidence="2" key="1">
    <citation type="journal article" date="2019" name="Int. J. Syst. Evol. Microbiol.">
        <title>The Global Catalogue of Microorganisms (GCM) 10K type strain sequencing project: providing services to taxonomists for standard genome sequencing and annotation.</title>
        <authorList>
            <consortium name="The Broad Institute Genomics Platform"/>
            <consortium name="The Broad Institute Genome Sequencing Center for Infectious Disease"/>
            <person name="Wu L."/>
            <person name="Ma J."/>
        </authorList>
    </citation>
    <scope>NUCLEOTIDE SEQUENCE [LARGE SCALE GENOMIC DNA]</scope>
    <source>
        <strain evidence="2">KCTC 52165</strain>
    </source>
</reference>
<dbReference type="RefSeq" id="WP_378224761.1">
    <property type="nucleotide sequence ID" value="NZ_JBHRTK010000029.1"/>
</dbReference>
<sequence length="393" mass="43236">MVIASSRQLDETSPQLALKLYPLNADALLAWGIQTLAGTDSNTSIETIESSARSAIPLNAGDARIYSLTGETMRQQGQDAAAYAMFDHALLLAKTEIHALQWSIQRAVEKRDYQKVTNRLDVLFRRWPERIKPLADALPVVYSNPDNYSILISRLGDNPPWRKQLIAALTADTAKDVGFAQRLVQDMAVGRSPPTVTETAGVLTALFKRGQYGEAYRTFLLTLTPAERELSGFVFDGTFQRGPSARLFDWSVRQQPGVTTSLPQKADTHPGQPGGGLSLEFNNTPVLNVGVEQYLLLPPGGYNIDLEASAFTARLPKGLVWTVACRGSGKQLLNLDVPEGDYKERRVDARFSVPGDCPIQVLRLRTNAIAESWSERYSGRVLVHALRISAVQS</sequence>
<dbReference type="SUPFAM" id="SSF48452">
    <property type="entry name" value="TPR-like"/>
    <property type="match status" value="1"/>
</dbReference>
<evidence type="ECO:0008006" key="3">
    <source>
        <dbReference type="Google" id="ProtNLM"/>
    </source>
</evidence>
<name>A0ABV7KF82_9HYPH</name>
<organism evidence="1 2">
    <name type="scientific">Aquamicrobium soli</name>
    <dbReference type="NCBI Taxonomy" id="1811518"/>
    <lineage>
        <taxon>Bacteria</taxon>
        <taxon>Pseudomonadati</taxon>
        <taxon>Pseudomonadota</taxon>
        <taxon>Alphaproteobacteria</taxon>
        <taxon>Hyphomicrobiales</taxon>
        <taxon>Phyllobacteriaceae</taxon>
        <taxon>Aquamicrobium</taxon>
    </lineage>
</organism>
<proteinExistence type="predicted"/>
<accession>A0ABV7KF82</accession>